<keyword evidence="1" id="KW-0805">Transcription regulation</keyword>
<dbReference type="Proteomes" id="UP001165378">
    <property type="component" value="Unassembled WGS sequence"/>
</dbReference>
<feature type="domain" description="IclR-ED" evidence="6">
    <location>
        <begin position="393"/>
        <end position="577"/>
    </location>
</feature>
<dbReference type="InterPro" id="IPR036390">
    <property type="entry name" value="WH_DNA-bd_sf"/>
</dbReference>
<evidence type="ECO:0000259" key="5">
    <source>
        <dbReference type="PROSITE" id="PS51077"/>
    </source>
</evidence>
<dbReference type="GO" id="GO:0045892">
    <property type="term" value="P:negative regulation of DNA-templated transcription"/>
    <property type="evidence" value="ECO:0007669"/>
    <property type="project" value="TreeGrafter"/>
</dbReference>
<keyword evidence="3" id="KW-0804">Transcription</keyword>
<keyword evidence="2" id="KW-0238">DNA-binding</keyword>
<dbReference type="InterPro" id="IPR005471">
    <property type="entry name" value="Tscrpt_reg_IclR_N"/>
</dbReference>
<feature type="domain" description="HTH iclR-type" evidence="5">
    <location>
        <begin position="313"/>
        <end position="392"/>
    </location>
</feature>
<dbReference type="SUPFAM" id="SSF46785">
    <property type="entry name" value="Winged helix' DNA-binding domain"/>
    <property type="match status" value="2"/>
</dbReference>
<dbReference type="Pfam" id="PF01614">
    <property type="entry name" value="IclR_C"/>
    <property type="match status" value="2"/>
</dbReference>
<sequence length="587" mass="60627">MPAPSRTPGAGRPDGSAAPAPPPEAVGPLMRGLEVLRVLTAAGGRSGLGDLVRATGLARSTVDRIAATLVRIGYARLEGRDVVLTPRLMELGNAYLSATGIPQRYAPLADALAGTLDESVSLAVPDGDGVRFVHQAIRRRTMSLAFRIGDRIPAERAAAGALFAADWTDAEFAAWQARAADDPLDAGFPAVPPPKSSAARDTFRARADAARSSGVSVDDQLVEPGLVAVAVPVRDAGGRTVCALSTVSHTSRHTAESLRAATAAALRDTAEAMAASAANPVAGSDTSRPTTGRPLPRAAWLRASKQELGPEFVESFARGLAVVTAFDAAGGAPEAPGTSGASAPWRELPVALPLTAVAEATGLPRATARRALITLEHLGYAEQQDGLFRLTPRVLDLGFAHLSGLPLSAIAEPHLAALVGRVHESASMAVLSGDDVQYIARVPTVRIMSVAITVGTRFPAYATSFGRVLLAALPERERDAWLDRVEPVALTPHTVTAKPALAALLDAAAADGFSVVDGELEEGLRSVAAPVRDAAGRVVAAVNVAMHAGRYTPAETEADLLPPLREAAAAISADLAAASRYVGVEPR</sequence>
<dbReference type="PANTHER" id="PTHR30136">
    <property type="entry name" value="HELIX-TURN-HELIX TRANSCRIPTIONAL REGULATOR, ICLR FAMILY"/>
    <property type="match status" value="1"/>
</dbReference>
<name>A0AA41U7L5_9ACTN</name>
<organism evidence="7 8">
    <name type="scientific">Yinghuangia soli</name>
    <dbReference type="NCBI Taxonomy" id="2908204"/>
    <lineage>
        <taxon>Bacteria</taxon>
        <taxon>Bacillati</taxon>
        <taxon>Actinomycetota</taxon>
        <taxon>Actinomycetes</taxon>
        <taxon>Kitasatosporales</taxon>
        <taxon>Streptomycetaceae</taxon>
        <taxon>Yinghuangia</taxon>
    </lineage>
</organism>
<dbReference type="PANTHER" id="PTHR30136:SF34">
    <property type="entry name" value="TRANSCRIPTIONAL REGULATOR"/>
    <property type="match status" value="1"/>
</dbReference>
<evidence type="ECO:0000313" key="7">
    <source>
        <dbReference type="EMBL" id="MCF2532064.1"/>
    </source>
</evidence>
<proteinExistence type="predicted"/>
<dbReference type="AlphaFoldDB" id="A0AA41U7L5"/>
<dbReference type="Pfam" id="PF09339">
    <property type="entry name" value="HTH_IclR"/>
    <property type="match status" value="2"/>
</dbReference>
<evidence type="ECO:0000313" key="8">
    <source>
        <dbReference type="Proteomes" id="UP001165378"/>
    </source>
</evidence>
<evidence type="ECO:0000256" key="3">
    <source>
        <dbReference type="ARBA" id="ARBA00023163"/>
    </source>
</evidence>
<feature type="domain" description="IclR-ED" evidence="6">
    <location>
        <begin position="87"/>
        <end position="279"/>
    </location>
</feature>
<dbReference type="InterPro" id="IPR036388">
    <property type="entry name" value="WH-like_DNA-bd_sf"/>
</dbReference>
<dbReference type="InterPro" id="IPR014757">
    <property type="entry name" value="Tscrpt_reg_IclR_C"/>
</dbReference>
<dbReference type="GO" id="GO:0003677">
    <property type="term" value="F:DNA binding"/>
    <property type="evidence" value="ECO:0007669"/>
    <property type="project" value="UniProtKB-KW"/>
</dbReference>
<evidence type="ECO:0000259" key="6">
    <source>
        <dbReference type="PROSITE" id="PS51078"/>
    </source>
</evidence>
<feature type="domain" description="HTH iclR-type" evidence="5">
    <location>
        <begin position="26"/>
        <end position="93"/>
    </location>
</feature>
<dbReference type="SMART" id="SM00346">
    <property type="entry name" value="HTH_ICLR"/>
    <property type="match status" value="2"/>
</dbReference>
<dbReference type="EMBL" id="JAKFHA010000029">
    <property type="protein sequence ID" value="MCF2532064.1"/>
    <property type="molecule type" value="Genomic_DNA"/>
</dbReference>
<protein>
    <submittedName>
        <fullName evidence="7">Helix-turn-helix domain-containing protein</fullName>
    </submittedName>
</protein>
<dbReference type="InterPro" id="IPR050707">
    <property type="entry name" value="HTH_MetabolicPath_Reg"/>
</dbReference>
<dbReference type="SUPFAM" id="SSF55781">
    <property type="entry name" value="GAF domain-like"/>
    <property type="match status" value="2"/>
</dbReference>
<dbReference type="Gene3D" id="1.10.10.10">
    <property type="entry name" value="Winged helix-like DNA-binding domain superfamily/Winged helix DNA-binding domain"/>
    <property type="match status" value="2"/>
</dbReference>
<feature type="region of interest" description="Disordered" evidence="4">
    <location>
        <begin position="1"/>
        <end position="25"/>
    </location>
</feature>
<accession>A0AA41U7L5</accession>
<evidence type="ECO:0000256" key="2">
    <source>
        <dbReference type="ARBA" id="ARBA00023125"/>
    </source>
</evidence>
<dbReference type="RefSeq" id="WP_235056782.1">
    <property type="nucleotide sequence ID" value="NZ_JAKFHA010000029.1"/>
</dbReference>
<dbReference type="GO" id="GO:0003700">
    <property type="term" value="F:DNA-binding transcription factor activity"/>
    <property type="evidence" value="ECO:0007669"/>
    <property type="project" value="TreeGrafter"/>
</dbReference>
<reference evidence="7" key="1">
    <citation type="submission" date="2022-01" db="EMBL/GenBank/DDBJ databases">
        <title>Genome-Based Taxonomic Classification of the Phylum Actinobacteria.</title>
        <authorList>
            <person name="Gao Y."/>
        </authorList>
    </citation>
    <scope>NUCLEOTIDE SEQUENCE</scope>
    <source>
        <strain evidence="7">KLBMP 8922</strain>
    </source>
</reference>
<evidence type="ECO:0000256" key="1">
    <source>
        <dbReference type="ARBA" id="ARBA00023015"/>
    </source>
</evidence>
<dbReference type="PROSITE" id="PS51077">
    <property type="entry name" value="HTH_ICLR"/>
    <property type="match status" value="2"/>
</dbReference>
<keyword evidence="8" id="KW-1185">Reference proteome</keyword>
<evidence type="ECO:0000256" key="4">
    <source>
        <dbReference type="SAM" id="MobiDB-lite"/>
    </source>
</evidence>
<dbReference type="InterPro" id="IPR029016">
    <property type="entry name" value="GAF-like_dom_sf"/>
</dbReference>
<dbReference type="PROSITE" id="PS51078">
    <property type="entry name" value="ICLR_ED"/>
    <property type="match status" value="2"/>
</dbReference>
<dbReference type="Gene3D" id="3.30.450.40">
    <property type="match status" value="2"/>
</dbReference>
<feature type="compositionally biased region" description="Low complexity" evidence="4">
    <location>
        <begin position="8"/>
        <end position="18"/>
    </location>
</feature>
<comment type="caution">
    <text evidence="7">The sequence shown here is derived from an EMBL/GenBank/DDBJ whole genome shotgun (WGS) entry which is preliminary data.</text>
</comment>
<gene>
    <name evidence="7" type="ORF">LZ495_33280</name>
</gene>